<dbReference type="EMBL" id="UGXT01000002">
    <property type="protein sequence ID" value="SUH38375.1"/>
    <property type="molecule type" value="Genomic_DNA"/>
</dbReference>
<protein>
    <submittedName>
        <fullName evidence="1">Holliday junction DNA helicase</fullName>
    </submittedName>
</protein>
<dbReference type="GO" id="GO:0004386">
    <property type="term" value="F:helicase activity"/>
    <property type="evidence" value="ECO:0007669"/>
    <property type="project" value="UniProtKB-KW"/>
</dbReference>
<organism evidence="1 2">
    <name type="scientific">Salmonella enterica I</name>
    <dbReference type="NCBI Taxonomy" id="59201"/>
    <lineage>
        <taxon>Bacteria</taxon>
        <taxon>Pseudomonadati</taxon>
        <taxon>Pseudomonadota</taxon>
        <taxon>Gammaproteobacteria</taxon>
        <taxon>Enterobacterales</taxon>
        <taxon>Enterobacteriaceae</taxon>
        <taxon>Salmonella</taxon>
    </lineage>
</organism>
<sequence>MSNLSLDFSDNTFQPLAARMRPENLAQYIGQQHCWPQVSRCLALLRPGICTP</sequence>
<proteinExistence type="predicted"/>
<evidence type="ECO:0000313" key="2">
    <source>
        <dbReference type="Proteomes" id="UP000254712"/>
    </source>
</evidence>
<keyword evidence="1" id="KW-0067">ATP-binding</keyword>
<name>A0A379WW91_SALET</name>
<keyword evidence="1" id="KW-0347">Helicase</keyword>
<keyword evidence="1" id="KW-0547">Nucleotide-binding</keyword>
<keyword evidence="1" id="KW-0378">Hydrolase</keyword>
<evidence type="ECO:0000313" key="1">
    <source>
        <dbReference type="EMBL" id="SUH38375.1"/>
    </source>
</evidence>
<accession>A0A379WW91</accession>
<dbReference type="Proteomes" id="UP000254712">
    <property type="component" value="Unassembled WGS sequence"/>
</dbReference>
<gene>
    <name evidence="1" type="primary">rarA_3</name>
    <name evidence="1" type="ORF">NCTC8261_04701</name>
</gene>
<reference evidence="1 2" key="1">
    <citation type="submission" date="2018-06" db="EMBL/GenBank/DDBJ databases">
        <authorList>
            <consortium name="Pathogen Informatics"/>
            <person name="Doyle S."/>
        </authorList>
    </citation>
    <scope>NUCLEOTIDE SEQUENCE [LARGE SCALE GENOMIC DNA]</scope>
    <source>
        <strain evidence="1 2">NCTC8261</strain>
    </source>
</reference>
<dbReference type="AlphaFoldDB" id="A0A379WW91"/>